<dbReference type="Proteomes" id="UP000829291">
    <property type="component" value="Chromosome 4"/>
</dbReference>
<accession>A0ABM3G1Y4</accession>
<evidence type="ECO:0000256" key="3">
    <source>
        <dbReference type="ARBA" id="ARBA00010701"/>
    </source>
</evidence>
<evidence type="ECO:0000256" key="5">
    <source>
        <dbReference type="ARBA" id="ARBA00022525"/>
    </source>
</evidence>
<sequence>MRKYAKYYINICSTVAGRKVLISPKTSSHDEDESDDIASRSYAERGDHNVLAVDYGDIAAMSWAFAFRSFEGILYQLIRTLNQLVDGGLNPTTLHIVGHSYGAQIAGNIGRNVNFVVPKIVALDAAYPRFPETEVHSLRKTDAEFVLVIYTEAGIFGITYPAGHVDFFPNRGESPQPGCELTEGGATARITEIVCSHQRSCSFYGESLRNTDAFYGRGCDSYEEFEAGLCSSNATVVMGYETPTTARGTFTLQTNSASPYGRGISGATYEA</sequence>
<evidence type="ECO:0000256" key="4">
    <source>
        <dbReference type="ARBA" id="ARBA00013179"/>
    </source>
</evidence>
<protein>
    <recommendedName>
        <fullName evidence="4">phospholipase A1</fullName>
        <ecNumber evidence="4">3.1.1.32</ecNumber>
    </recommendedName>
</protein>
<keyword evidence="6" id="KW-0378">Hydrolase</keyword>
<dbReference type="GeneID" id="124294158"/>
<keyword evidence="9" id="KW-1185">Reference proteome</keyword>
<organism evidence="9 10">
    <name type="scientific">Neodiprion lecontei</name>
    <name type="common">Redheaded pine sawfly</name>
    <dbReference type="NCBI Taxonomy" id="441921"/>
    <lineage>
        <taxon>Eukaryota</taxon>
        <taxon>Metazoa</taxon>
        <taxon>Ecdysozoa</taxon>
        <taxon>Arthropoda</taxon>
        <taxon>Hexapoda</taxon>
        <taxon>Insecta</taxon>
        <taxon>Pterygota</taxon>
        <taxon>Neoptera</taxon>
        <taxon>Endopterygota</taxon>
        <taxon>Hymenoptera</taxon>
        <taxon>Tenthredinoidea</taxon>
        <taxon>Diprionidae</taxon>
        <taxon>Diprioninae</taxon>
        <taxon>Neodiprion</taxon>
    </lineage>
</organism>
<dbReference type="PANTHER" id="PTHR11610">
    <property type="entry name" value="LIPASE"/>
    <property type="match status" value="1"/>
</dbReference>
<evidence type="ECO:0000256" key="2">
    <source>
        <dbReference type="ARBA" id="ARBA00004613"/>
    </source>
</evidence>
<dbReference type="PANTHER" id="PTHR11610:SF173">
    <property type="entry name" value="LIPASE DOMAIN-CONTAINING PROTEIN-RELATED"/>
    <property type="match status" value="1"/>
</dbReference>
<dbReference type="SUPFAM" id="SSF53474">
    <property type="entry name" value="alpha/beta-Hydrolases"/>
    <property type="match status" value="1"/>
</dbReference>
<dbReference type="RefSeq" id="XP_046594287.1">
    <property type="nucleotide sequence ID" value="XM_046738331.1"/>
</dbReference>
<dbReference type="InterPro" id="IPR000734">
    <property type="entry name" value="TAG_lipase"/>
</dbReference>
<evidence type="ECO:0000313" key="10">
    <source>
        <dbReference type="RefSeq" id="XP_046594287.1"/>
    </source>
</evidence>
<feature type="domain" description="Lipase" evidence="8">
    <location>
        <begin position="43"/>
        <end position="260"/>
    </location>
</feature>
<dbReference type="Gene3D" id="3.40.50.1820">
    <property type="entry name" value="alpha/beta hydrolase"/>
    <property type="match status" value="1"/>
</dbReference>
<evidence type="ECO:0000256" key="6">
    <source>
        <dbReference type="ARBA" id="ARBA00022801"/>
    </source>
</evidence>
<dbReference type="EC" id="3.1.1.32" evidence="4"/>
<evidence type="ECO:0000313" key="9">
    <source>
        <dbReference type="Proteomes" id="UP000829291"/>
    </source>
</evidence>
<evidence type="ECO:0000256" key="1">
    <source>
        <dbReference type="ARBA" id="ARBA00000111"/>
    </source>
</evidence>
<comment type="similarity">
    <text evidence="3 7">Belongs to the AB hydrolase superfamily. Lipase family.</text>
</comment>
<comment type="catalytic activity">
    <reaction evidence="1">
        <text>a 1,2-diacyl-sn-glycero-3-phosphocholine + H2O = a 2-acyl-sn-glycero-3-phosphocholine + a fatty acid + H(+)</text>
        <dbReference type="Rhea" id="RHEA:18689"/>
        <dbReference type="ChEBI" id="CHEBI:15377"/>
        <dbReference type="ChEBI" id="CHEBI:15378"/>
        <dbReference type="ChEBI" id="CHEBI:28868"/>
        <dbReference type="ChEBI" id="CHEBI:57643"/>
        <dbReference type="ChEBI" id="CHEBI:57875"/>
        <dbReference type="EC" id="3.1.1.32"/>
    </reaction>
</comment>
<evidence type="ECO:0000256" key="7">
    <source>
        <dbReference type="RuleBase" id="RU004262"/>
    </source>
</evidence>
<name>A0ABM3G1Y4_NEOLC</name>
<reference evidence="10" key="1">
    <citation type="submission" date="2025-08" db="UniProtKB">
        <authorList>
            <consortium name="RefSeq"/>
        </authorList>
    </citation>
    <scope>IDENTIFICATION</scope>
    <source>
        <tissue evidence="10">Thorax and Abdomen</tissue>
    </source>
</reference>
<dbReference type="InterPro" id="IPR013818">
    <property type="entry name" value="Lipase"/>
</dbReference>
<dbReference type="InterPro" id="IPR029058">
    <property type="entry name" value="AB_hydrolase_fold"/>
</dbReference>
<dbReference type="PRINTS" id="PR00821">
    <property type="entry name" value="TAGLIPASE"/>
</dbReference>
<comment type="subcellular location">
    <subcellularLocation>
        <location evidence="2">Secreted</location>
    </subcellularLocation>
</comment>
<proteinExistence type="inferred from homology"/>
<dbReference type="Pfam" id="PF00151">
    <property type="entry name" value="Lipase"/>
    <property type="match status" value="1"/>
</dbReference>
<evidence type="ECO:0000259" key="8">
    <source>
        <dbReference type="Pfam" id="PF00151"/>
    </source>
</evidence>
<gene>
    <name evidence="10" type="primary">LOC124294158</name>
</gene>
<keyword evidence="5" id="KW-0964">Secreted</keyword>